<reference evidence="17" key="1">
    <citation type="submission" date="2021-02" db="EMBL/GenBank/DDBJ databases">
        <authorList>
            <person name="Nowell W R."/>
        </authorList>
    </citation>
    <scope>NUCLEOTIDE SEQUENCE</scope>
</reference>
<evidence type="ECO:0000256" key="9">
    <source>
        <dbReference type="ARBA" id="ARBA00023002"/>
    </source>
</evidence>
<dbReference type="SUPFAM" id="SSF51735">
    <property type="entry name" value="NAD(P)-binding Rossmann-fold domains"/>
    <property type="match status" value="1"/>
</dbReference>
<feature type="region of interest" description="Disordered" evidence="14">
    <location>
        <begin position="304"/>
        <end position="339"/>
    </location>
</feature>
<keyword evidence="9" id="KW-0560">Oxidoreductase</keyword>
<keyword evidence="5" id="KW-0963">Cytoplasm</keyword>
<evidence type="ECO:0000313" key="18">
    <source>
        <dbReference type="Proteomes" id="UP000663852"/>
    </source>
</evidence>
<evidence type="ECO:0000256" key="6">
    <source>
        <dbReference type="ARBA" id="ARBA00022605"/>
    </source>
</evidence>
<evidence type="ECO:0000259" key="15">
    <source>
        <dbReference type="Pfam" id="PF03807"/>
    </source>
</evidence>
<dbReference type="InterPro" id="IPR000304">
    <property type="entry name" value="Pyrroline-COOH_reductase"/>
</dbReference>
<name>A0A815KAX0_ADIRI</name>
<gene>
    <name evidence="17" type="ORF">EDS130_LOCUS35456</name>
</gene>
<comment type="similarity">
    <text evidence="3">Belongs to the cornifelin family.</text>
</comment>
<comment type="similarity">
    <text evidence="2">Belongs to the pyrroline-5-carboxylate reductase family.</text>
</comment>
<evidence type="ECO:0000313" key="17">
    <source>
        <dbReference type="EMBL" id="CAF1390782.1"/>
    </source>
</evidence>
<keyword evidence="6" id="KW-0028">Amino-acid biosynthesis</keyword>
<evidence type="ECO:0000256" key="3">
    <source>
        <dbReference type="ARBA" id="ARBA00009024"/>
    </source>
</evidence>
<dbReference type="EC" id="1.5.1.2" evidence="4"/>
<evidence type="ECO:0000256" key="4">
    <source>
        <dbReference type="ARBA" id="ARBA00012855"/>
    </source>
</evidence>
<comment type="subunit">
    <text evidence="10">Homodecamer; composed of 5 homodimers.</text>
</comment>
<sequence length="339" mass="36497">MAGKMLANLKIGFLGAGRMSQALVRSLIERNVVSSKDQIMASDVDENQRRIVTSQLGIKTTDDNRQVVNKSDLLILAVKPKDVEGVLKDINESLLPENHLLVSIAAGIRTTTIEQALKSKSRVIRVMPNVACLVNASCSVYSAGQSATASDRSMVNQIFASIGSCEGEIEENLLNVVTALSGSGPAYFSVIAEALADGAMSLQKEPWGESLFDVCRSPKTCCFATCCPECVFGYNAANVTDGSCYGYCCAYLVLMPCGLCGIVHMPIRTKLREKYNLQEEPSDCLAGYLFSFCAICQEAREIESQGQSSNTRIKTTQPFNSSVSNADSELTGESEASQT</sequence>
<dbReference type="InterPro" id="IPR028939">
    <property type="entry name" value="P5C_Rdtase_cat_N"/>
</dbReference>
<dbReference type="InterPro" id="IPR008927">
    <property type="entry name" value="6-PGluconate_DH-like_C_sf"/>
</dbReference>
<dbReference type="Proteomes" id="UP000663852">
    <property type="component" value="Unassembled WGS sequence"/>
</dbReference>
<comment type="pathway">
    <text evidence="1">Amino-acid biosynthesis; L-proline biosynthesis; L-proline from L-glutamate 5-semialdehyde: step 1/1.</text>
</comment>
<dbReference type="Pfam" id="PF03807">
    <property type="entry name" value="F420_oxidored"/>
    <property type="match status" value="1"/>
</dbReference>
<evidence type="ECO:0000256" key="12">
    <source>
        <dbReference type="ARBA" id="ARBA00042532"/>
    </source>
</evidence>
<dbReference type="EMBL" id="CAJNOJ010000311">
    <property type="protein sequence ID" value="CAF1390782.1"/>
    <property type="molecule type" value="Genomic_DNA"/>
</dbReference>
<protein>
    <recommendedName>
        <fullName evidence="11">Pyrroline-5-carboxylate reductase 3</fullName>
        <ecNumber evidence="4">1.5.1.2</ecNumber>
    </recommendedName>
    <alternativeName>
        <fullName evidence="12">Pyrroline-5-carboxylate reductase-like protein</fullName>
    </alternativeName>
</protein>
<dbReference type="Gene3D" id="3.40.50.720">
    <property type="entry name" value="NAD(P)-binding Rossmann-like Domain"/>
    <property type="match status" value="1"/>
</dbReference>
<accession>A0A815KAX0</accession>
<organism evidence="17 18">
    <name type="scientific">Adineta ricciae</name>
    <name type="common">Rotifer</name>
    <dbReference type="NCBI Taxonomy" id="249248"/>
    <lineage>
        <taxon>Eukaryota</taxon>
        <taxon>Metazoa</taxon>
        <taxon>Spiralia</taxon>
        <taxon>Gnathifera</taxon>
        <taxon>Rotifera</taxon>
        <taxon>Eurotatoria</taxon>
        <taxon>Bdelloidea</taxon>
        <taxon>Adinetida</taxon>
        <taxon>Adinetidae</taxon>
        <taxon>Adineta</taxon>
    </lineage>
</organism>
<dbReference type="InterPro" id="IPR006461">
    <property type="entry name" value="PLAC_motif_containing"/>
</dbReference>
<comment type="caution">
    <text evidence="17">The sequence shown here is derived from an EMBL/GenBank/DDBJ whole genome shotgun (WGS) entry which is preliminary data.</text>
</comment>
<dbReference type="SUPFAM" id="SSF48179">
    <property type="entry name" value="6-phosphogluconate dehydrogenase C-terminal domain-like"/>
    <property type="match status" value="1"/>
</dbReference>
<evidence type="ECO:0000256" key="10">
    <source>
        <dbReference type="ARBA" id="ARBA00038523"/>
    </source>
</evidence>
<dbReference type="NCBIfam" id="TIGR01571">
    <property type="entry name" value="A_thal_Cys_rich"/>
    <property type="match status" value="1"/>
</dbReference>
<evidence type="ECO:0000256" key="5">
    <source>
        <dbReference type="ARBA" id="ARBA00022490"/>
    </source>
</evidence>
<evidence type="ECO:0000256" key="13">
    <source>
        <dbReference type="ARBA" id="ARBA00049975"/>
    </source>
</evidence>
<keyword evidence="8" id="KW-0521">NADP</keyword>
<dbReference type="FunFam" id="3.40.50.720:FF:000190">
    <property type="entry name" value="Pyrroline-5-carboxylate reductase"/>
    <property type="match status" value="1"/>
</dbReference>
<dbReference type="OrthoDB" id="1045822at2759"/>
<dbReference type="PANTHER" id="PTHR11645">
    <property type="entry name" value="PYRROLINE-5-CARBOXYLATE REDUCTASE"/>
    <property type="match status" value="1"/>
</dbReference>
<dbReference type="UniPathway" id="UPA00098">
    <property type="reaction ID" value="UER00361"/>
</dbReference>
<evidence type="ECO:0000256" key="14">
    <source>
        <dbReference type="SAM" id="MobiDB-lite"/>
    </source>
</evidence>
<evidence type="ECO:0000256" key="8">
    <source>
        <dbReference type="ARBA" id="ARBA00022857"/>
    </source>
</evidence>
<evidence type="ECO:0000256" key="1">
    <source>
        <dbReference type="ARBA" id="ARBA00005205"/>
    </source>
</evidence>
<dbReference type="Gene3D" id="1.10.3730.10">
    <property type="entry name" value="ProC C-terminal domain-like"/>
    <property type="match status" value="1"/>
</dbReference>
<evidence type="ECO:0000256" key="11">
    <source>
        <dbReference type="ARBA" id="ARBA00039786"/>
    </source>
</evidence>
<dbReference type="PANTHER" id="PTHR11645:SF0">
    <property type="entry name" value="PYRROLINE-5-CARBOXYLATE REDUCTASE 3"/>
    <property type="match status" value="1"/>
</dbReference>
<dbReference type="HAMAP" id="MF_01925">
    <property type="entry name" value="P5C_reductase"/>
    <property type="match status" value="1"/>
</dbReference>
<evidence type="ECO:0000259" key="16">
    <source>
        <dbReference type="Pfam" id="PF14748"/>
    </source>
</evidence>
<feature type="compositionally biased region" description="Polar residues" evidence="14">
    <location>
        <begin position="304"/>
        <end position="328"/>
    </location>
</feature>
<dbReference type="Pfam" id="PF04749">
    <property type="entry name" value="PLAC8"/>
    <property type="match status" value="1"/>
</dbReference>
<comment type="function">
    <text evidence="13">Oxidoreductase that catalyzes the last step in proline biosynthesis, which corresponds to the reduction of pyrroline-5-carboxylate (P5C) to L-proline using NAD(P)H. Proline is synthesized from either glutamate or ornithine; both are converted to P5C, and then to proline via pyrroline-5-carboxylate reductases (PYCRs). PYCR3 is exclusively linked to the biosynthesis of proline from ornithine.</text>
</comment>
<evidence type="ECO:0000256" key="7">
    <source>
        <dbReference type="ARBA" id="ARBA00022650"/>
    </source>
</evidence>
<dbReference type="GO" id="GO:0004735">
    <property type="term" value="F:pyrroline-5-carboxylate reductase activity"/>
    <property type="evidence" value="ECO:0007669"/>
    <property type="project" value="UniProtKB-EC"/>
</dbReference>
<dbReference type="InterPro" id="IPR029036">
    <property type="entry name" value="P5CR_dimer"/>
</dbReference>
<proteinExistence type="inferred from homology"/>
<keyword evidence="7" id="KW-0641">Proline biosynthesis</keyword>
<feature type="domain" description="Pyrroline-5-carboxylate reductase catalytic N-terminal" evidence="15">
    <location>
        <begin position="10"/>
        <end position="107"/>
    </location>
</feature>
<feature type="domain" description="Pyrroline-5-carboxylate reductase dimerisation" evidence="16">
    <location>
        <begin position="171"/>
        <end position="201"/>
    </location>
</feature>
<dbReference type="Pfam" id="PF14748">
    <property type="entry name" value="P5CR_dimer"/>
    <property type="match status" value="1"/>
</dbReference>
<dbReference type="AlphaFoldDB" id="A0A815KAX0"/>
<dbReference type="InterPro" id="IPR036291">
    <property type="entry name" value="NAD(P)-bd_dom_sf"/>
</dbReference>
<evidence type="ECO:0000256" key="2">
    <source>
        <dbReference type="ARBA" id="ARBA00005525"/>
    </source>
</evidence>
<dbReference type="GO" id="GO:0055129">
    <property type="term" value="P:L-proline biosynthetic process"/>
    <property type="evidence" value="ECO:0007669"/>
    <property type="project" value="UniProtKB-UniPathway"/>
</dbReference>